<dbReference type="SUPFAM" id="SSF50104">
    <property type="entry name" value="Translation proteins SH3-like domain"/>
    <property type="match status" value="1"/>
</dbReference>
<dbReference type="InterPro" id="IPR022581">
    <property type="entry name" value="Spt5_N"/>
</dbReference>
<dbReference type="SMART" id="SM00739">
    <property type="entry name" value="KOW"/>
    <property type="match status" value="6"/>
</dbReference>
<dbReference type="Pfam" id="PF23290">
    <property type="entry name" value="KOW5_SPT5"/>
    <property type="match status" value="1"/>
</dbReference>
<dbReference type="OMA" id="YPVGYMN"/>
<gene>
    <name evidence="13" type="ORF">KFE25_002632</name>
</gene>
<evidence type="ECO:0000256" key="8">
    <source>
        <dbReference type="ARBA" id="ARBA00023163"/>
    </source>
</evidence>
<dbReference type="Pfam" id="PF23037">
    <property type="entry name" value="KOWx_SPT5"/>
    <property type="match status" value="1"/>
</dbReference>
<dbReference type="Pfam" id="PF23291">
    <property type="entry name" value="KOW4_SPT5"/>
    <property type="match status" value="1"/>
</dbReference>
<evidence type="ECO:0000313" key="14">
    <source>
        <dbReference type="Proteomes" id="UP000751190"/>
    </source>
</evidence>
<evidence type="ECO:0000256" key="5">
    <source>
        <dbReference type="ARBA" id="ARBA00022737"/>
    </source>
</evidence>
<dbReference type="InterPro" id="IPR041978">
    <property type="entry name" value="KOW_Spt5_5"/>
</dbReference>
<dbReference type="CDD" id="cd06083">
    <property type="entry name" value="KOW_Spt5_3"/>
    <property type="match status" value="1"/>
</dbReference>
<dbReference type="GO" id="GO:0032784">
    <property type="term" value="P:regulation of DNA-templated transcription elongation"/>
    <property type="evidence" value="ECO:0007669"/>
    <property type="project" value="InterPro"/>
</dbReference>
<evidence type="ECO:0000256" key="2">
    <source>
        <dbReference type="ARBA" id="ARBA00006956"/>
    </source>
</evidence>
<evidence type="ECO:0000256" key="6">
    <source>
        <dbReference type="ARBA" id="ARBA00023015"/>
    </source>
</evidence>
<keyword evidence="7" id="KW-0010">Activator</keyword>
<name>A0A8J5XTU5_DIALT</name>
<feature type="compositionally biased region" description="Pro residues" evidence="11">
    <location>
        <begin position="912"/>
        <end position="925"/>
    </location>
</feature>
<keyword evidence="3" id="KW-0678">Repressor</keyword>
<dbReference type="InterPro" id="IPR041975">
    <property type="entry name" value="KOW_Spt5_2"/>
</dbReference>
<dbReference type="CDD" id="cd06086">
    <property type="entry name" value="KOW_Spt5_6"/>
    <property type="match status" value="1"/>
</dbReference>
<dbReference type="Pfam" id="PF23284">
    <property type="entry name" value="KOW2_Spt5"/>
    <property type="match status" value="1"/>
</dbReference>
<keyword evidence="4" id="KW-0597">Phosphoprotein</keyword>
<dbReference type="AlphaFoldDB" id="A0A8J5XTU5"/>
<feature type="compositionally biased region" description="Gly residues" evidence="11">
    <location>
        <begin position="698"/>
        <end position="717"/>
    </location>
</feature>
<dbReference type="PANTHER" id="PTHR11125:SF7">
    <property type="entry name" value="TRANSCRIPTION ELONGATION FACTOR SPT5"/>
    <property type="match status" value="1"/>
</dbReference>
<dbReference type="Proteomes" id="UP000751190">
    <property type="component" value="Unassembled WGS sequence"/>
</dbReference>
<dbReference type="InterPro" id="IPR005100">
    <property type="entry name" value="NGN-domain"/>
</dbReference>
<dbReference type="CDD" id="cd06084">
    <property type="entry name" value="KOW_Spt5_4"/>
    <property type="match status" value="1"/>
</dbReference>
<dbReference type="InterPro" id="IPR005824">
    <property type="entry name" value="KOW"/>
</dbReference>
<dbReference type="InterPro" id="IPR039385">
    <property type="entry name" value="NGN_Euk"/>
</dbReference>
<protein>
    <recommendedName>
        <fullName evidence="10">Transcription elongation factor SPT5</fullName>
    </recommendedName>
</protein>
<dbReference type="CDD" id="cd09888">
    <property type="entry name" value="NGN_Euk"/>
    <property type="match status" value="1"/>
</dbReference>
<feature type="domain" description="KOW" evidence="12">
    <location>
        <begin position="1035"/>
        <end position="1062"/>
    </location>
</feature>
<comment type="similarity">
    <text evidence="2 10">Belongs to the SPT5 family.</text>
</comment>
<proteinExistence type="inferred from homology"/>
<comment type="caution">
    <text evidence="13">The sequence shown here is derived from an EMBL/GenBank/DDBJ whole genome shotgun (WGS) entry which is preliminary data.</text>
</comment>
<dbReference type="InterPro" id="IPR014722">
    <property type="entry name" value="Rib_uL2_dom2"/>
</dbReference>
<feature type="compositionally biased region" description="Acidic residues" evidence="11">
    <location>
        <begin position="1"/>
        <end position="21"/>
    </location>
</feature>
<dbReference type="InterPro" id="IPR008991">
    <property type="entry name" value="Translation_prot_SH3-like_sf"/>
</dbReference>
<comment type="subcellular location">
    <subcellularLocation>
        <location evidence="1 10">Nucleus</location>
    </subcellularLocation>
</comment>
<feature type="domain" description="KOW" evidence="12">
    <location>
        <begin position="723"/>
        <end position="750"/>
    </location>
</feature>
<dbReference type="InterPro" id="IPR036735">
    <property type="entry name" value="NGN_dom_sf"/>
</dbReference>
<feature type="compositionally biased region" description="Acidic residues" evidence="11">
    <location>
        <begin position="37"/>
        <end position="51"/>
    </location>
</feature>
<dbReference type="InterPro" id="IPR041973">
    <property type="entry name" value="KOW_Spt5_1"/>
</dbReference>
<dbReference type="GO" id="GO:0003729">
    <property type="term" value="F:mRNA binding"/>
    <property type="evidence" value="ECO:0007669"/>
    <property type="project" value="TreeGrafter"/>
</dbReference>
<feature type="region of interest" description="Disordered" evidence="11">
    <location>
        <begin position="998"/>
        <end position="1031"/>
    </location>
</feature>
<dbReference type="OrthoDB" id="28901at2759"/>
<dbReference type="InterPro" id="IPR039659">
    <property type="entry name" value="SPT5"/>
</dbReference>
<feature type="compositionally biased region" description="Pro residues" evidence="11">
    <location>
        <begin position="954"/>
        <end position="964"/>
    </location>
</feature>
<dbReference type="GO" id="GO:0006357">
    <property type="term" value="P:regulation of transcription by RNA polymerase II"/>
    <property type="evidence" value="ECO:0007669"/>
    <property type="project" value="InterPro"/>
</dbReference>
<accession>A0A8J5XTU5</accession>
<evidence type="ECO:0000259" key="12">
    <source>
        <dbReference type="SMART" id="SM00739"/>
    </source>
</evidence>
<evidence type="ECO:0000256" key="10">
    <source>
        <dbReference type="PIRNR" id="PIRNR036945"/>
    </source>
</evidence>
<reference evidence="13" key="1">
    <citation type="submission" date="2021-05" db="EMBL/GenBank/DDBJ databases">
        <title>The genome of the haptophyte Pavlova lutheri (Diacronema luteri, Pavlovales) - a model for lipid biosynthesis in eukaryotic algae.</title>
        <authorList>
            <person name="Hulatt C.J."/>
            <person name="Posewitz M.C."/>
        </authorList>
    </citation>
    <scope>NUCLEOTIDE SEQUENCE</scope>
    <source>
        <strain evidence="13">NIVA-4/92</strain>
    </source>
</reference>
<feature type="compositionally biased region" description="Gly residues" evidence="11">
    <location>
        <begin position="965"/>
        <end position="974"/>
    </location>
</feature>
<feature type="domain" description="KOW" evidence="12">
    <location>
        <begin position="1090"/>
        <end position="1117"/>
    </location>
</feature>
<evidence type="ECO:0000256" key="4">
    <source>
        <dbReference type="ARBA" id="ARBA00022553"/>
    </source>
</evidence>
<dbReference type="Gene3D" id="2.30.30.30">
    <property type="match status" value="3"/>
</dbReference>
<evidence type="ECO:0000256" key="7">
    <source>
        <dbReference type="ARBA" id="ARBA00023159"/>
    </source>
</evidence>
<dbReference type="InterPro" id="IPR041977">
    <property type="entry name" value="KOW_Spt5_4"/>
</dbReference>
<feature type="domain" description="KOW" evidence="12">
    <location>
        <begin position="268"/>
        <end position="296"/>
    </location>
</feature>
<feature type="compositionally biased region" description="Basic and acidic residues" evidence="11">
    <location>
        <begin position="52"/>
        <end position="65"/>
    </location>
</feature>
<dbReference type="PIRSF" id="PIRSF036945">
    <property type="entry name" value="Spt5"/>
    <property type="match status" value="1"/>
</dbReference>
<dbReference type="Pfam" id="PF23287">
    <property type="entry name" value="KOW7_SPT5"/>
    <property type="match status" value="1"/>
</dbReference>
<dbReference type="InterPro" id="IPR057934">
    <property type="entry name" value="KOW_Spt5_7"/>
</dbReference>
<feature type="region of interest" description="Disordered" evidence="11">
    <location>
        <begin position="1"/>
        <end position="122"/>
    </location>
</feature>
<dbReference type="InterPro" id="IPR017071">
    <property type="entry name" value="TF_Spt5_eukaryote"/>
</dbReference>
<feature type="domain" description="KOW" evidence="12">
    <location>
        <begin position="487"/>
        <end position="514"/>
    </location>
</feature>
<keyword evidence="6" id="KW-0805">Transcription regulation</keyword>
<dbReference type="GO" id="GO:0006368">
    <property type="term" value="P:transcription elongation by RNA polymerase II"/>
    <property type="evidence" value="ECO:0007669"/>
    <property type="project" value="TreeGrafter"/>
</dbReference>
<dbReference type="Pfam" id="PF23042">
    <property type="entry name" value="KOW1_SPT5"/>
    <property type="match status" value="1"/>
</dbReference>
<keyword evidence="14" id="KW-1185">Reference proteome</keyword>
<feature type="compositionally biased region" description="Polar residues" evidence="11">
    <location>
        <begin position="892"/>
        <end position="901"/>
    </location>
</feature>
<dbReference type="InterPro" id="IPR041976">
    <property type="entry name" value="KOW_Spt5_3"/>
</dbReference>
<feature type="compositionally biased region" description="Acidic residues" evidence="11">
    <location>
        <begin position="75"/>
        <end position="107"/>
    </location>
</feature>
<dbReference type="Pfam" id="PF03439">
    <property type="entry name" value="Spt5-NGN"/>
    <property type="match status" value="1"/>
</dbReference>
<sequence>MSDREEDDDEDFVPGQEEEGAEAEKPARKKPRRSQFIDDEAGVEEDDDDEDANRADGGRARDQQRRGGRSRFIDDEVEVEDEESEEDEEDEPSDEELPPDEDDEVLDADQIRRQNEELRRKQREEDLARLEKEVNERYAPGRERVRYPAEDAARAPRDDIRRHAELPGMADPRLFLLRCKPGHEHEVVIYLMQKCANHRLTPEALAITSAVATAIKGYVYIEAYKEAHVRAAIQQIRNLFASSLKLVPLGEMTEVLRMPSKAERADARLQVGSWVRLKRPAEYKGDLASVLSVDDVQATGEITVRVIPRLDYTALARDPADEGARKRSGGARPAARLFSFAEAQNAGFEPYTLERGAKHNVYALERPRDYASMRFEDGFLIRTMKIAQVATDASPTADEVEVFRSMLASVGKADESAALLQGMERAVRSAVQHAFAPGDTVRVIEGDLTNLTCTVVRVHADGALTCLPHHDALTAEVELKASQVVKHFRMGDHCQVLRGAHAGESGLIVGVSGDSVSLFSDLSKVEIAVRAADLTEAAEVSAGRETLGAYALYDLVSLDVSSVGVIVKVEHSSFKVLGTNGIVRTVPLAEVGHKRASRGAIALDSRSASVSVGDVLGVDDGRQGVVKHLFKSFVFLHSREASENAGVFVVRARQTTLVNGAGARAPAYQGQGYGVDAGDVRGGVFQPMSPSRNNANPGWGGERGGRGGGRGGGFGARGRGRSDDLQNAYVRITAGPYKGLYASVKATTDGVARVELTAKSKVVTVDKSKLVIVDRAGEAGLGGGGLGAGGGLGGGLGGGPMGGAGLGLPTPLRDDGFRTPMRDFAYPSTPMRDGSVPMTPMRDGELSGADPTRTPSRVDPWDPTKTPMHDPWSASANRTPSHSVAAWEHSSDLGSHSNAQTDDFAPLHQAPQWPPPRPAEPPVPSQPASVHAAHNAWDLDAHARGGWDPIGRRAPPPPPPPPPHGGFGGRGGVDSLGNEHFSAQMGGSGPIGMGAPSPMHAGAVPSWQGQGMAPGAMLLPPGGGGGAGDSEQLGALPAEIEVRVVHGPHAGKTGKITQVRAGGDVYVVVLMTGGGVQVVELGRRDLEVSTPGKRDSIVIIHGDLANNTGTLIGVDGTDGIVKMDTANGDIKIVELRSCAKLVSR</sequence>
<dbReference type="CDD" id="cd06081">
    <property type="entry name" value="KOW_Spt5_1"/>
    <property type="match status" value="1"/>
</dbReference>
<keyword evidence="8 10" id="KW-0804">Transcription</keyword>
<evidence type="ECO:0000256" key="1">
    <source>
        <dbReference type="ARBA" id="ARBA00004123"/>
    </source>
</evidence>
<dbReference type="GO" id="GO:0032044">
    <property type="term" value="C:DSIF complex"/>
    <property type="evidence" value="ECO:0007669"/>
    <property type="project" value="TreeGrafter"/>
</dbReference>
<evidence type="ECO:0000256" key="3">
    <source>
        <dbReference type="ARBA" id="ARBA00022491"/>
    </source>
</evidence>
<organism evidence="13 14">
    <name type="scientific">Diacronema lutheri</name>
    <name type="common">Unicellular marine alga</name>
    <name type="synonym">Monochrysis lutheri</name>
    <dbReference type="NCBI Taxonomy" id="2081491"/>
    <lineage>
        <taxon>Eukaryota</taxon>
        <taxon>Haptista</taxon>
        <taxon>Haptophyta</taxon>
        <taxon>Pavlovophyceae</taxon>
        <taxon>Pavlovales</taxon>
        <taxon>Pavlovaceae</taxon>
        <taxon>Diacronema</taxon>
    </lineage>
</organism>
<dbReference type="PANTHER" id="PTHR11125">
    <property type="entry name" value="SUPPRESSOR OF TY 5"/>
    <property type="match status" value="1"/>
</dbReference>
<keyword evidence="5" id="KW-0677">Repeat</keyword>
<feature type="compositionally biased region" description="Basic and acidic residues" evidence="11">
    <location>
        <begin position="109"/>
        <end position="122"/>
    </location>
</feature>
<feature type="region of interest" description="Disordered" evidence="11">
    <location>
        <begin position="689"/>
        <end position="720"/>
    </location>
</feature>
<evidence type="ECO:0000256" key="11">
    <source>
        <dbReference type="SAM" id="MobiDB-lite"/>
    </source>
</evidence>
<dbReference type="Pfam" id="PF11942">
    <property type="entry name" value="Spt5_N"/>
    <property type="match status" value="1"/>
</dbReference>
<evidence type="ECO:0000313" key="13">
    <source>
        <dbReference type="EMBL" id="KAG8465325.1"/>
    </source>
</evidence>
<feature type="domain" description="KOW" evidence="12">
    <location>
        <begin position="434"/>
        <end position="461"/>
    </location>
</feature>
<feature type="region of interest" description="Disordered" evidence="11">
    <location>
        <begin position="824"/>
        <end position="985"/>
    </location>
</feature>
<feature type="compositionally biased region" description="Low complexity" evidence="11">
    <location>
        <begin position="1011"/>
        <end position="1020"/>
    </location>
</feature>
<dbReference type="Gene3D" id="3.30.70.940">
    <property type="entry name" value="NusG, N-terminal domain"/>
    <property type="match status" value="1"/>
</dbReference>
<keyword evidence="9 10" id="KW-0539">Nucleus</keyword>
<evidence type="ECO:0000256" key="9">
    <source>
        <dbReference type="ARBA" id="ARBA00023242"/>
    </source>
</evidence>
<dbReference type="EMBL" id="JAGTXO010000010">
    <property type="protein sequence ID" value="KAG8465325.1"/>
    <property type="molecule type" value="Genomic_DNA"/>
</dbReference>
<dbReference type="InterPro" id="IPR057936">
    <property type="entry name" value="KOWx_Spt5"/>
</dbReference>